<dbReference type="RefSeq" id="WP_077305692.1">
    <property type="nucleotide sequence ID" value="NZ_CP016090.1"/>
</dbReference>
<dbReference type="InterPro" id="IPR001647">
    <property type="entry name" value="HTH_TetR"/>
</dbReference>
<dbReference type="PANTHER" id="PTHR43479">
    <property type="entry name" value="ACREF/ENVCD OPERON REPRESSOR-RELATED"/>
    <property type="match status" value="1"/>
</dbReference>
<dbReference type="InterPro" id="IPR036271">
    <property type="entry name" value="Tet_transcr_reg_TetR-rel_C_sf"/>
</dbReference>
<evidence type="ECO:0000259" key="3">
    <source>
        <dbReference type="PROSITE" id="PS50977"/>
    </source>
</evidence>
<dbReference type="InterPro" id="IPR009057">
    <property type="entry name" value="Homeodomain-like_sf"/>
</dbReference>
<dbReference type="AlphaFoldDB" id="A0A9Q5GR61"/>
<evidence type="ECO:0000256" key="2">
    <source>
        <dbReference type="PROSITE-ProRule" id="PRU00335"/>
    </source>
</evidence>
<evidence type="ECO:0000313" key="4">
    <source>
        <dbReference type="EMBL" id="NRV07496.1"/>
    </source>
</evidence>
<sequence>MARLRNKEIDILTAAIEVFLGSGFSKTNMKDIADKAQIGKGTIYEYFKNKEDLFLKALEYDHRNLIIEFNEEINKEESFFNKFMKLIETSKNISEKKIGRINYYSIFEISELSAKSQCELRNVLKDMKEDMKNVMYHILEKGIDEGKVKDSEIELDFVIDAMAGMISFHCHKICYENNYSDEQIEEENKKLINLIMSGIGVKK</sequence>
<dbReference type="SUPFAM" id="SSF48498">
    <property type="entry name" value="Tetracyclin repressor-like, C-terminal domain"/>
    <property type="match status" value="1"/>
</dbReference>
<dbReference type="EMBL" id="JABSXK010000001">
    <property type="protein sequence ID" value="NRV07496.1"/>
    <property type="molecule type" value="Genomic_DNA"/>
</dbReference>
<accession>A0A9Q5GR61</accession>
<keyword evidence="1 2" id="KW-0238">DNA-binding</keyword>
<dbReference type="Pfam" id="PF00440">
    <property type="entry name" value="TetR_N"/>
    <property type="match status" value="1"/>
</dbReference>
<evidence type="ECO:0000313" key="5">
    <source>
        <dbReference type="Proteomes" id="UP000821656"/>
    </source>
</evidence>
<protein>
    <submittedName>
        <fullName evidence="4">AcrR family transcriptional regulator</fullName>
    </submittedName>
</protein>
<dbReference type="PROSITE" id="PS50977">
    <property type="entry name" value="HTH_TETR_2"/>
    <property type="match status" value="1"/>
</dbReference>
<feature type="DNA-binding region" description="H-T-H motif" evidence="2">
    <location>
        <begin position="28"/>
        <end position="47"/>
    </location>
</feature>
<dbReference type="Proteomes" id="UP000821656">
    <property type="component" value="Unassembled WGS sequence"/>
</dbReference>
<dbReference type="SUPFAM" id="SSF46689">
    <property type="entry name" value="Homeodomain-like"/>
    <property type="match status" value="1"/>
</dbReference>
<dbReference type="InterPro" id="IPR050624">
    <property type="entry name" value="HTH-type_Tx_Regulator"/>
</dbReference>
<dbReference type="Gene3D" id="1.10.10.60">
    <property type="entry name" value="Homeodomain-like"/>
    <property type="match status" value="1"/>
</dbReference>
<evidence type="ECO:0000256" key="1">
    <source>
        <dbReference type="ARBA" id="ARBA00023125"/>
    </source>
</evidence>
<dbReference type="PRINTS" id="PR00455">
    <property type="entry name" value="HTHTETR"/>
</dbReference>
<feature type="domain" description="HTH tetR-type" evidence="3">
    <location>
        <begin position="5"/>
        <end position="65"/>
    </location>
</feature>
<organism evidence="4 5">
    <name type="scientific">Clostridium beijerinckii</name>
    <name type="common">Clostridium MP</name>
    <dbReference type="NCBI Taxonomy" id="1520"/>
    <lineage>
        <taxon>Bacteria</taxon>
        <taxon>Bacillati</taxon>
        <taxon>Bacillota</taxon>
        <taxon>Clostridia</taxon>
        <taxon>Eubacteriales</taxon>
        <taxon>Clostridiaceae</taxon>
        <taxon>Clostridium</taxon>
    </lineage>
</organism>
<gene>
    <name evidence="4" type="ORF">DFH45_000459</name>
</gene>
<dbReference type="GO" id="GO:0003677">
    <property type="term" value="F:DNA binding"/>
    <property type="evidence" value="ECO:0007669"/>
    <property type="project" value="UniProtKB-UniRule"/>
</dbReference>
<dbReference type="PANTHER" id="PTHR43479:SF11">
    <property type="entry name" value="ACREF_ENVCD OPERON REPRESSOR-RELATED"/>
    <property type="match status" value="1"/>
</dbReference>
<proteinExistence type="predicted"/>
<dbReference type="Gene3D" id="1.10.357.10">
    <property type="entry name" value="Tetracycline Repressor, domain 2"/>
    <property type="match status" value="1"/>
</dbReference>
<name>A0A9Q5GR61_CLOBE</name>
<comment type="caution">
    <text evidence="4">The sequence shown here is derived from an EMBL/GenBank/DDBJ whole genome shotgun (WGS) entry which is preliminary data.</text>
</comment>
<reference evidence="4" key="1">
    <citation type="submission" date="2020-05" db="EMBL/GenBank/DDBJ databases">
        <title>Genomic insights into acetone-butanol-ethanol (ABE) fermentation by sequencing solventogenic clostridia strains.</title>
        <authorList>
            <person name="Brown S."/>
        </authorList>
    </citation>
    <scope>NUCLEOTIDE SEQUENCE</scope>
    <source>
        <strain evidence="4">DJ126</strain>
    </source>
</reference>